<dbReference type="AlphaFoldDB" id="A0A1H5E7I5"/>
<evidence type="ECO:0000313" key="2">
    <source>
        <dbReference type="EMBL" id="SED87010.1"/>
    </source>
</evidence>
<feature type="chain" id="PRO_5011530579" evidence="1">
    <location>
        <begin position="20"/>
        <end position="113"/>
    </location>
</feature>
<proteinExistence type="predicted"/>
<organism evidence="2 3">
    <name type="scientific">Bradyrhizobium erythrophlei</name>
    <dbReference type="NCBI Taxonomy" id="1437360"/>
    <lineage>
        <taxon>Bacteria</taxon>
        <taxon>Pseudomonadati</taxon>
        <taxon>Pseudomonadota</taxon>
        <taxon>Alphaproteobacteria</taxon>
        <taxon>Hyphomicrobiales</taxon>
        <taxon>Nitrobacteraceae</taxon>
        <taxon>Bradyrhizobium</taxon>
    </lineage>
</organism>
<reference evidence="2 3" key="1">
    <citation type="submission" date="2016-10" db="EMBL/GenBank/DDBJ databases">
        <authorList>
            <person name="de Groot N.N."/>
        </authorList>
    </citation>
    <scope>NUCLEOTIDE SEQUENCE [LARGE SCALE GENOMIC DNA]</scope>
    <source>
        <strain evidence="2 3">MT12</strain>
    </source>
</reference>
<dbReference type="OrthoDB" id="8254129at2"/>
<feature type="signal peptide" evidence="1">
    <location>
        <begin position="1"/>
        <end position="19"/>
    </location>
</feature>
<protein>
    <submittedName>
        <fullName evidence="2">Uncharacterized protein</fullName>
    </submittedName>
</protein>
<accession>A0A1H5E7I5</accession>
<dbReference type="EMBL" id="FNTH01000001">
    <property type="protein sequence ID" value="SED87010.1"/>
    <property type="molecule type" value="Genomic_DNA"/>
</dbReference>
<evidence type="ECO:0000313" key="3">
    <source>
        <dbReference type="Proteomes" id="UP000198992"/>
    </source>
</evidence>
<gene>
    <name evidence="2" type="ORF">SAMN05444164_6101</name>
</gene>
<dbReference type="RefSeq" id="WP_143046810.1">
    <property type="nucleotide sequence ID" value="NZ_FNTH01000001.1"/>
</dbReference>
<evidence type="ECO:0000256" key="1">
    <source>
        <dbReference type="SAM" id="SignalP"/>
    </source>
</evidence>
<name>A0A1H5E7I5_9BRAD</name>
<dbReference type="Proteomes" id="UP000198992">
    <property type="component" value="Unassembled WGS sequence"/>
</dbReference>
<keyword evidence="1" id="KW-0732">Signal</keyword>
<sequence length="113" mass="12176">MRALPALAMGAVLIGHALAANATAVAPVDPLWSTERIERLPAEVQHAVQARCAAGPEAGHYFATFANSATVIHLDYSALQCRNQPRLCTASGCLHQTFAKVRGRYVLTRSDYE</sequence>